<feature type="transmembrane region" description="Helical" evidence="1">
    <location>
        <begin position="14"/>
        <end position="31"/>
    </location>
</feature>
<evidence type="ECO:0000313" key="2">
    <source>
        <dbReference type="EMBL" id="KIT16110.1"/>
    </source>
</evidence>
<keyword evidence="1" id="KW-0472">Membrane</keyword>
<dbReference type="STRING" id="935700.jaqu_23820"/>
<name>A0A0D1EJX4_9RHOB</name>
<accession>A0A0D1EJX4</accession>
<dbReference type="Proteomes" id="UP000032232">
    <property type="component" value="Unassembled WGS sequence"/>
</dbReference>
<protein>
    <submittedName>
        <fullName evidence="2">Cbb3-type cytochrome oxidase component FixQ</fullName>
    </submittedName>
</protein>
<dbReference type="Pfam" id="PF05545">
    <property type="entry name" value="FixQ"/>
    <property type="match status" value="1"/>
</dbReference>
<proteinExistence type="predicted"/>
<evidence type="ECO:0000256" key="1">
    <source>
        <dbReference type="SAM" id="Phobius"/>
    </source>
</evidence>
<dbReference type="CDD" id="cd01324">
    <property type="entry name" value="cbb3_Oxidase_CcoQ"/>
    <property type="match status" value="1"/>
</dbReference>
<keyword evidence="3" id="KW-1185">Reference proteome</keyword>
<organism evidence="2 3">
    <name type="scientific">Jannaschia aquimarina</name>
    <dbReference type="NCBI Taxonomy" id="935700"/>
    <lineage>
        <taxon>Bacteria</taxon>
        <taxon>Pseudomonadati</taxon>
        <taxon>Pseudomonadota</taxon>
        <taxon>Alphaproteobacteria</taxon>
        <taxon>Rhodobacterales</taxon>
        <taxon>Roseobacteraceae</taxon>
        <taxon>Jannaschia</taxon>
    </lineage>
</organism>
<dbReference type="InterPro" id="IPR008621">
    <property type="entry name" value="Cbb3-typ_cyt_oxidase_comp"/>
</dbReference>
<keyword evidence="1" id="KW-1133">Transmembrane helix</keyword>
<reference evidence="2 3" key="1">
    <citation type="submission" date="2015-02" db="EMBL/GenBank/DDBJ databases">
        <title>Genome Sequence of Jannaschia aquimarina DSM28248, a member of the Roseobacter clade.</title>
        <authorList>
            <person name="Voget S."/>
            <person name="Daniel R."/>
        </authorList>
    </citation>
    <scope>NUCLEOTIDE SEQUENCE [LARGE SCALE GENOMIC DNA]</scope>
    <source>
        <strain evidence="2 3">GSW-M26</strain>
    </source>
</reference>
<dbReference type="PATRIC" id="fig|935700.4.peg.2452"/>
<comment type="caution">
    <text evidence="2">The sequence shown here is derived from an EMBL/GenBank/DDBJ whole genome shotgun (WGS) entry which is preliminary data.</text>
</comment>
<dbReference type="OrthoDB" id="9801588at2"/>
<dbReference type="EMBL" id="JYFE01000041">
    <property type="protein sequence ID" value="KIT16110.1"/>
    <property type="molecule type" value="Genomic_DNA"/>
</dbReference>
<dbReference type="RefSeq" id="WP_084629768.1">
    <property type="nucleotide sequence ID" value="NZ_FZPF01000004.1"/>
</dbReference>
<sequence>MDTYSLLREIADSWVLLALFCVFLFVIAWAWRPGSRPIHDDAAQVPFREIQPDGPGCGNACDGCSCGQARDFIKAGGTNG</sequence>
<gene>
    <name evidence="2" type="ORF">jaqu_23820</name>
</gene>
<dbReference type="AlphaFoldDB" id="A0A0D1EJX4"/>
<evidence type="ECO:0000313" key="3">
    <source>
        <dbReference type="Proteomes" id="UP000032232"/>
    </source>
</evidence>
<keyword evidence="1" id="KW-0812">Transmembrane</keyword>